<evidence type="ECO:0000313" key="3">
    <source>
        <dbReference type="Proteomes" id="UP000070376"/>
    </source>
</evidence>
<keyword evidence="1" id="KW-1133">Transmembrane helix</keyword>
<protein>
    <submittedName>
        <fullName evidence="2">Uncharacterized protein</fullName>
    </submittedName>
</protein>
<keyword evidence="1" id="KW-0472">Membrane</keyword>
<evidence type="ECO:0000256" key="1">
    <source>
        <dbReference type="SAM" id="Phobius"/>
    </source>
</evidence>
<dbReference type="Pfam" id="PF17326">
    <property type="entry name" value="DUF5365"/>
    <property type="match status" value="1"/>
</dbReference>
<feature type="transmembrane region" description="Helical" evidence="1">
    <location>
        <begin position="21"/>
        <end position="45"/>
    </location>
</feature>
<name>A0A133L383_HEYCO</name>
<keyword evidence="1" id="KW-0812">Transmembrane</keyword>
<comment type="caution">
    <text evidence="2">The sequence shown here is derived from an EMBL/GenBank/DDBJ whole genome shotgun (WGS) entry which is preliminary data.</text>
</comment>
<dbReference type="Proteomes" id="UP000070376">
    <property type="component" value="Unassembled WGS sequence"/>
</dbReference>
<accession>A0A133L383</accession>
<dbReference type="EMBL" id="LRPN01000006">
    <property type="protein sequence ID" value="KWZ86112.1"/>
    <property type="molecule type" value="Genomic_DNA"/>
</dbReference>
<sequence length="188" mass="21905">MRLGLLSRFFRKNPIFLGGRAMVTFTILFSRFPMLCCTYIAPMIWLTYGFFKKGGTAVKIVYAATEEQMDKIAELVRHMFTEVFPDYFTDEEITAFQRDRVLALPDDPTEQIGTLKAGYQMIASLQTIISILETEENKRDEHYAGLFEFNKFTLEQFGLHFPFSFSHFQKKHTDTFSMFKKAANRLLV</sequence>
<dbReference type="PATRIC" id="fig|1398.22.peg.175"/>
<gene>
    <name evidence="2" type="ORF">HMPREF3213_00173</name>
</gene>
<organism evidence="2 3">
    <name type="scientific">Heyndrickxia coagulans</name>
    <name type="common">Weizmannia coagulans</name>
    <dbReference type="NCBI Taxonomy" id="1398"/>
    <lineage>
        <taxon>Bacteria</taxon>
        <taxon>Bacillati</taxon>
        <taxon>Bacillota</taxon>
        <taxon>Bacilli</taxon>
        <taxon>Bacillales</taxon>
        <taxon>Bacillaceae</taxon>
        <taxon>Heyndrickxia</taxon>
    </lineage>
</organism>
<dbReference type="AlphaFoldDB" id="A0A133L383"/>
<reference evidence="3" key="1">
    <citation type="submission" date="2016-01" db="EMBL/GenBank/DDBJ databases">
        <authorList>
            <person name="Mitreva M."/>
            <person name="Pepin K.H."/>
            <person name="Mihindukulasuriya K.A."/>
            <person name="Fulton R."/>
            <person name="Fronick C."/>
            <person name="O'Laughlin M."/>
            <person name="Miner T."/>
            <person name="Herter B."/>
            <person name="Rosa B.A."/>
            <person name="Cordes M."/>
            <person name="Tomlinson C."/>
            <person name="Wollam A."/>
            <person name="Palsikar V.B."/>
            <person name="Mardis E.R."/>
            <person name="Wilson R.K."/>
        </authorList>
    </citation>
    <scope>NUCLEOTIDE SEQUENCE [LARGE SCALE GENOMIC DNA]</scope>
    <source>
        <strain evidence="3">GED7749B</strain>
    </source>
</reference>
<evidence type="ECO:0000313" key="2">
    <source>
        <dbReference type="EMBL" id="KWZ86112.1"/>
    </source>
</evidence>
<dbReference type="InterPro" id="IPR020355">
    <property type="entry name" value="Uncharacterised_YhcU"/>
</dbReference>
<proteinExistence type="predicted"/>